<dbReference type="Proteomes" id="UP000198990">
    <property type="component" value="Unassembled WGS sequence"/>
</dbReference>
<gene>
    <name evidence="2" type="ORF">SAMN04488008_102128</name>
</gene>
<feature type="domain" description="Haem-binding" evidence="1">
    <location>
        <begin position="10"/>
        <end position="146"/>
    </location>
</feature>
<evidence type="ECO:0000259" key="1">
    <source>
        <dbReference type="SMART" id="SM01235"/>
    </source>
</evidence>
<dbReference type="STRING" id="228957.SAMN04488008_102128"/>
<evidence type="ECO:0000313" key="2">
    <source>
        <dbReference type="EMBL" id="SEK76992.1"/>
    </source>
</evidence>
<protein>
    <submittedName>
        <fullName evidence="2">Haem-binding domain-containing protein</fullName>
    </submittedName>
</protein>
<accession>A0A1H7JR56</accession>
<dbReference type="RefSeq" id="WP_091620394.1">
    <property type="nucleotide sequence ID" value="NZ_FNZN01000002.1"/>
</dbReference>
<proteinExistence type="predicted"/>
<reference evidence="3" key="1">
    <citation type="submission" date="2016-10" db="EMBL/GenBank/DDBJ databases">
        <authorList>
            <person name="Varghese N."/>
            <person name="Submissions S."/>
        </authorList>
    </citation>
    <scope>NUCLEOTIDE SEQUENCE [LARGE SCALE GENOMIC DNA]</scope>
    <source>
        <strain evidence="3">DSM 16471</strain>
    </source>
</reference>
<dbReference type="AlphaFoldDB" id="A0A1H7JR56"/>
<organism evidence="2 3">
    <name type="scientific">Maribacter orientalis</name>
    <dbReference type="NCBI Taxonomy" id="228957"/>
    <lineage>
        <taxon>Bacteria</taxon>
        <taxon>Pseudomonadati</taxon>
        <taxon>Bacteroidota</taxon>
        <taxon>Flavobacteriia</taxon>
        <taxon>Flavobacteriales</taxon>
        <taxon>Flavobacteriaceae</taxon>
        <taxon>Maribacter</taxon>
    </lineage>
</organism>
<dbReference type="SMART" id="SM01235">
    <property type="entry name" value="Haem_bd"/>
    <property type="match status" value="1"/>
</dbReference>
<dbReference type="InterPro" id="IPR025992">
    <property type="entry name" value="Haem-bd"/>
</dbReference>
<name>A0A1H7JR56_9FLAO</name>
<evidence type="ECO:0000313" key="3">
    <source>
        <dbReference type="Proteomes" id="UP000198990"/>
    </source>
</evidence>
<sequence length="164" mass="19247">MLKKIIFALIAIFIIIQFIRPEKNISGNETFAIQTKYNIPNDVENIFQSSCYDCHSNTTKYPWYSNVQPAAWFLADHVKDGKKHLNFSEFTNMPLFVQNHKLEETKEMVEEKEMPLPSYTYFGLHPEANLTDAQRQKIIDWADSQMNYLKQTYPADSLAFPKRE</sequence>
<dbReference type="Pfam" id="PF14376">
    <property type="entry name" value="Haem_bd"/>
    <property type="match status" value="1"/>
</dbReference>
<dbReference type="OrthoDB" id="196738at2"/>
<keyword evidence="3" id="KW-1185">Reference proteome</keyword>
<dbReference type="EMBL" id="FNZN01000002">
    <property type="protein sequence ID" value="SEK76992.1"/>
    <property type="molecule type" value="Genomic_DNA"/>
</dbReference>